<evidence type="ECO:0000256" key="1">
    <source>
        <dbReference type="SAM" id="MobiDB-lite"/>
    </source>
</evidence>
<evidence type="ECO:0000313" key="3">
    <source>
        <dbReference type="Proteomes" id="UP000316225"/>
    </source>
</evidence>
<feature type="region of interest" description="Disordered" evidence="1">
    <location>
        <begin position="471"/>
        <end position="533"/>
    </location>
</feature>
<sequence length="533" mass="56649">MSIVDGIKQSAAALGISPLDLATAISYETGGTFDPTKRGPTTQWGQHRGLIQFGEPQARQYGVDWSDPVGSQLGAQGAVVKYLQGAGVKPGMGLLDVYSAINAGSVGRYNASDANNGGAPGTVRDKVEQQMGGHRQKAMALLGGDYQPDMSQTTPVGGNQMQGILGMVAPQQQEDTRTFTQKLADGARDGSLWDALAMGFNTMRGDEADAGLAASVQGRMDQRADGKRRNQTAEWLRQNGHDDLAAALDQGVVDGSSAMSMIMQRQQQQQEQNTTIDWLAANGRSDLVEAVRAGVLPVDQAFAQATAKADPWGGVKEVNGQLVSMGEGGPQVIGDYRTPDEPGAPTTKNVTLPDGSEVMVQWNPTSQVWDAAPIPQGGTTGTGTPAVKLTESEGRNTGFLIRSQESNAILDQMEAQGTSLSDRLASGVPVLGNYMVSDDYQKFDQAKRDFVNAILRRESGAVISPEEFDNADKQYFPQPGDGPEVTAQKRRNRAAAISGLRVGSGQGAQLPEVSPRQEAPVRRRFNPQTGGFE</sequence>
<protein>
    <submittedName>
        <fullName evidence="2">Uncharacterized protein</fullName>
    </submittedName>
</protein>
<dbReference type="EMBL" id="VLKU01000008">
    <property type="protein sequence ID" value="TWI32742.1"/>
    <property type="molecule type" value="Genomic_DNA"/>
</dbReference>
<name>A0A562NKK4_9RHOB</name>
<proteinExistence type="predicted"/>
<organism evidence="2 3">
    <name type="scientific">Paracoccus sulfuroxidans</name>
    <dbReference type="NCBI Taxonomy" id="384678"/>
    <lineage>
        <taxon>Bacteria</taxon>
        <taxon>Pseudomonadati</taxon>
        <taxon>Pseudomonadota</taxon>
        <taxon>Alphaproteobacteria</taxon>
        <taxon>Rhodobacterales</taxon>
        <taxon>Paracoccaceae</taxon>
        <taxon>Paracoccus</taxon>
    </lineage>
</organism>
<dbReference type="RefSeq" id="WP_145398536.1">
    <property type="nucleotide sequence ID" value="NZ_VLKU01000008.1"/>
</dbReference>
<dbReference type="AlphaFoldDB" id="A0A562NKK4"/>
<reference evidence="2 3" key="1">
    <citation type="journal article" date="2015" name="Stand. Genomic Sci.">
        <title>Genomic Encyclopedia of Bacterial and Archaeal Type Strains, Phase III: the genomes of soil and plant-associated and newly described type strains.</title>
        <authorList>
            <person name="Whitman W.B."/>
            <person name="Woyke T."/>
            <person name="Klenk H.P."/>
            <person name="Zhou Y."/>
            <person name="Lilburn T.G."/>
            <person name="Beck B.J."/>
            <person name="De Vos P."/>
            <person name="Vandamme P."/>
            <person name="Eisen J.A."/>
            <person name="Garrity G."/>
            <person name="Hugenholtz P."/>
            <person name="Kyrpides N.C."/>
        </authorList>
    </citation>
    <scope>NUCLEOTIDE SEQUENCE [LARGE SCALE GENOMIC DNA]</scope>
    <source>
        <strain evidence="2 3">CGMCC 1.5364</strain>
    </source>
</reference>
<keyword evidence="3" id="KW-1185">Reference proteome</keyword>
<accession>A0A562NKK4</accession>
<evidence type="ECO:0000313" key="2">
    <source>
        <dbReference type="EMBL" id="TWI32742.1"/>
    </source>
</evidence>
<dbReference type="Proteomes" id="UP000316225">
    <property type="component" value="Unassembled WGS sequence"/>
</dbReference>
<gene>
    <name evidence="2" type="ORF">IQ24_02617</name>
</gene>
<dbReference type="OrthoDB" id="7330655at2"/>
<comment type="caution">
    <text evidence="2">The sequence shown here is derived from an EMBL/GenBank/DDBJ whole genome shotgun (WGS) entry which is preliminary data.</text>
</comment>